<keyword evidence="2" id="KW-1185">Reference proteome</keyword>
<dbReference type="InterPro" id="IPR008972">
    <property type="entry name" value="Cupredoxin"/>
</dbReference>
<evidence type="ECO:0008006" key="3">
    <source>
        <dbReference type="Google" id="ProtNLM"/>
    </source>
</evidence>
<dbReference type="SUPFAM" id="SSF49503">
    <property type="entry name" value="Cupredoxins"/>
    <property type="match status" value="1"/>
</dbReference>
<protein>
    <recommendedName>
        <fullName evidence="3">EfeO-type cupredoxin-like domain-containing protein</fullName>
    </recommendedName>
</protein>
<sequence length="136" mass="14583">MRALIFGLLAGISLAALWYFLAPQAVSSSASPASEPVKAMTQVSPGGAEAADFSWQIRTGKISGPEQIELPAGESVSFSVSSDDADEIHLHGYEQVLMVPANGESILTLTLEHSGRFELESHRLHRVLSVLIVEPR</sequence>
<dbReference type="OrthoDB" id="6717945at2"/>
<evidence type="ECO:0000313" key="2">
    <source>
        <dbReference type="Proteomes" id="UP000256774"/>
    </source>
</evidence>
<evidence type="ECO:0000313" key="1">
    <source>
        <dbReference type="EMBL" id="REH39874.1"/>
    </source>
</evidence>
<dbReference type="AlphaFoldDB" id="A0A3E0H8A7"/>
<dbReference type="EMBL" id="QUNR01000001">
    <property type="protein sequence ID" value="REH39874.1"/>
    <property type="molecule type" value="Genomic_DNA"/>
</dbReference>
<comment type="caution">
    <text evidence="1">The sequence shown here is derived from an EMBL/GenBank/DDBJ whole genome shotgun (WGS) entry which is preliminary data.</text>
</comment>
<reference evidence="1 2" key="1">
    <citation type="submission" date="2018-08" db="EMBL/GenBank/DDBJ databases">
        <title>Genomic Encyclopedia of Type Strains, Phase IV (KMG-IV): sequencing the most valuable type-strain genomes for metagenomic binning, comparative biology and taxonomic classification.</title>
        <authorList>
            <person name="Goeker M."/>
        </authorList>
    </citation>
    <scope>NUCLEOTIDE SEQUENCE [LARGE SCALE GENOMIC DNA]</scope>
    <source>
        <strain evidence="1 2">DSM 26022</strain>
    </source>
</reference>
<name>A0A3E0H8A7_9GAMM</name>
<gene>
    <name evidence="1" type="ORF">DFR26_0068</name>
</gene>
<dbReference type="RefSeq" id="WP_116206966.1">
    <property type="nucleotide sequence ID" value="NZ_QUNR01000001.1"/>
</dbReference>
<proteinExistence type="predicted"/>
<accession>A0A3E0H8A7</accession>
<organism evidence="1 2">
    <name type="scientific">Paraperlucidibaca baekdonensis</name>
    <dbReference type="NCBI Taxonomy" id="748120"/>
    <lineage>
        <taxon>Bacteria</taxon>
        <taxon>Pseudomonadati</taxon>
        <taxon>Pseudomonadota</taxon>
        <taxon>Gammaproteobacteria</taxon>
        <taxon>Moraxellales</taxon>
        <taxon>Moraxellaceae</taxon>
        <taxon>Paraperlucidibaca</taxon>
    </lineage>
</organism>
<dbReference type="Proteomes" id="UP000256774">
    <property type="component" value="Unassembled WGS sequence"/>
</dbReference>